<dbReference type="CDD" id="cd01098">
    <property type="entry name" value="PAN_AP_plant"/>
    <property type="match status" value="1"/>
</dbReference>
<evidence type="ECO:0000256" key="8">
    <source>
        <dbReference type="ARBA" id="ARBA00022777"/>
    </source>
</evidence>
<keyword evidence="10 19" id="KW-1133">Transmembrane helix</keyword>
<dbReference type="GO" id="GO:0016020">
    <property type="term" value="C:membrane"/>
    <property type="evidence" value="ECO:0007669"/>
    <property type="project" value="UniProtKB-SubCell"/>
</dbReference>
<dbReference type="InterPro" id="IPR036426">
    <property type="entry name" value="Bulb-type_lectin_dom_sf"/>
</dbReference>
<dbReference type="SMART" id="SM00220">
    <property type="entry name" value="S_TKc"/>
    <property type="match status" value="1"/>
</dbReference>
<keyword evidence="12" id="KW-1015">Disulfide bond</keyword>
<feature type="domain" description="Apple" evidence="22">
    <location>
        <begin position="373"/>
        <end position="461"/>
    </location>
</feature>
<keyword evidence="2 17" id="KW-0723">Serine/threonine-protein kinase</keyword>
<dbReference type="InterPro" id="IPR000719">
    <property type="entry name" value="Prot_kinase_dom"/>
</dbReference>
<dbReference type="GO" id="GO:0048544">
    <property type="term" value="P:recognition of pollen"/>
    <property type="evidence" value="ECO:0007669"/>
    <property type="project" value="InterPro"/>
</dbReference>
<accession>A0A8T0U2L4</accession>
<evidence type="ECO:0000256" key="12">
    <source>
        <dbReference type="ARBA" id="ARBA00023157"/>
    </source>
</evidence>
<dbReference type="EMBL" id="CM029042">
    <property type="protein sequence ID" value="KAG2615343.1"/>
    <property type="molecule type" value="Genomic_DNA"/>
</dbReference>
<dbReference type="FunFam" id="2.90.10.10:FF:000002">
    <property type="entry name" value="Serine/threonine-protein kinase"/>
    <property type="match status" value="1"/>
</dbReference>
<keyword evidence="5 19" id="KW-0812">Transmembrane</keyword>
<evidence type="ECO:0000256" key="19">
    <source>
        <dbReference type="SAM" id="Phobius"/>
    </source>
</evidence>
<evidence type="ECO:0000256" key="18">
    <source>
        <dbReference type="PROSITE-ProRule" id="PRU10141"/>
    </source>
</evidence>
<evidence type="ECO:0000256" key="16">
    <source>
        <dbReference type="ARBA" id="ARBA00048679"/>
    </source>
</evidence>
<dbReference type="PIRSF" id="PIRSF000641">
    <property type="entry name" value="SRK"/>
    <property type="match status" value="1"/>
</dbReference>
<evidence type="ECO:0000256" key="10">
    <source>
        <dbReference type="ARBA" id="ARBA00022989"/>
    </source>
</evidence>
<dbReference type="InterPro" id="IPR000858">
    <property type="entry name" value="S_locus_glycoprot_dom"/>
</dbReference>
<evidence type="ECO:0000256" key="7">
    <source>
        <dbReference type="ARBA" id="ARBA00022741"/>
    </source>
</evidence>
<feature type="transmembrane region" description="Helical" evidence="19">
    <location>
        <begin position="474"/>
        <end position="499"/>
    </location>
</feature>
<dbReference type="Gene3D" id="1.10.510.10">
    <property type="entry name" value="Transferase(Phosphotransferase) domain 1"/>
    <property type="match status" value="1"/>
</dbReference>
<evidence type="ECO:0000256" key="5">
    <source>
        <dbReference type="ARBA" id="ARBA00022692"/>
    </source>
</evidence>
<keyword evidence="9 17" id="KW-0067">ATP-binding</keyword>
<keyword evidence="7 17" id="KW-0547">Nucleotide-binding</keyword>
<feature type="domain" description="Protein kinase" evidence="20">
    <location>
        <begin position="532"/>
        <end position="808"/>
    </location>
</feature>
<evidence type="ECO:0000256" key="2">
    <source>
        <dbReference type="ARBA" id="ARBA00022527"/>
    </source>
</evidence>
<evidence type="ECO:0000256" key="6">
    <source>
        <dbReference type="ARBA" id="ARBA00022729"/>
    </source>
</evidence>
<evidence type="ECO:0000256" key="4">
    <source>
        <dbReference type="ARBA" id="ARBA00022679"/>
    </source>
</evidence>
<evidence type="ECO:0000256" key="9">
    <source>
        <dbReference type="ARBA" id="ARBA00022840"/>
    </source>
</evidence>
<dbReference type="InterPro" id="IPR008271">
    <property type="entry name" value="Ser/Thr_kinase_AS"/>
</dbReference>
<evidence type="ECO:0000256" key="14">
    <source>
        <dbReference type="ARBA" id="ARBA00023180"/>
    </source>
</evidence>
<protein>
    <recommendedName>
        <fullName evidence="17">Receptor-like serine/threonine-protein kinase</fullName>
        <ecNumber evidence="17">2.7.11.1</ecNumber>
    </recommendedName>
</protein>
<dbReference type="PROSITE" id="PS50927">
    <property type="entry name" value="BULB_LECTIN"/>
    <property type="match status" value="1"/>
</dbReference>
<dbReference type="InterPro" id="IPR024171">
    <property type="entry name" value="SRK-like_kinase"/>
</dbReference>
<comment type="catalytic activity">
    <reaction evidence="16 17">
        <text>L-seryl-[protein] + ATP = O-phospho-L-seryl-[protein] + ADP + H(+)</text>
        <dbReference type="Rhea" id="RHEA:17989"/>
        <dbReference type="Rhea" id="RHEA-COMP:9863"/>
        <dbReference type="Rhea" id="RHEA-COMP:11604"/>
        <dbReference type="ChEBI" id="CHEBI:15378"/>
        <dbReference type="ChEBI" id="CHEBI:29999"/>
        <dbReference type="ChEBI" id="CHEBI:30616"/>
        <dbReference type="ChEBI" id="CHEBI:83421"/>
        <dbReference type="ChEBI" id="CHEBI:456216"/>
        <dbReference type="EC" id="2.7.11.1"/>
    </reaction>
</comment>
<dbReference type="Pfam" id="PF00069">
    <property type="entry name" value="Pkinase"/>
    <property type="match status" value="1"/>
</dbReference>
<keyword evidence="6" id="KW-0732">Signal</keyword>
<dbReference type="CDD" id="cd00028">
    <property type="entry name" value="B_lectin"/>
    <property type="match status" value="1"/>
</dbReference>
<dbReference type="PANTHER" id="PTHR47974:SF19">
    <property type="entry name" value="RECEPTOR-LIKE SERINE_THREONINE-PROTEIN KINASE"/>
    <property type="match status" value="1"/>
</dbReference>
<organism evidence="23 24">
    <name type="scientific">Panicum virgatum</name>
    <name type="common">Blackwell switchgrass</name>
    <dbReference type="NCBI Taxonomy" id="38727"/>
    <lineage>
        <taxon>Eukaryota</taxon>
        <taxon>Viridiplantae</taxon>
        <taxon>Streptophyta</taxon>
        <taxon>Embryophyta</taxon>
        <taxon>Tracheophyta</taxon>
        <taxon>Spermatophyta</taxon>
        <taxon>Magnoliopsida</taxon>
        <taxon>Liliopsida</taxon>
        <taxon>Poales</taxon>
        <taxon>Poaceae</taxon>
        <taxon>PACMAD clade</taxon>
        <taxon>Panicoideae</taxon>
        <taxon>Panicodae</taxon>
        <taxon>Paniceae</taxon>
        <taxon>Panicinae</taxon>
        <taxon>Panicum</taxon>
        <taxon>Panicum sect. Hiantes</taxon>
    </lineage>
</organism>
<sequence length="832" mass="92321">MSISLLSHLDQLSLIFVCKISLNLFITMLYLHISMVLLLSLYIPAASYATTDTILAGQALSIRDKLVSKNGRYALGFFEVGNNSSQNTSNWYLGIWFNRVPKFTQAWVANRDDPFRSPTSSLELKISHDGNLVVLNQPTNSVIWSTQAKMTRNNTVVMLLDSGNFVLRNASNSSHTLWQSFDHPTDTFLPEMKLGWDNITGLNLRLFSRKNSISPATGVYCEELDPTGVNQIVLTKQNSTAQYWSTGVWDGHQFASLPETALNAGNESLVMNAYEKYYTYTILEETATVYYNLDVSGQVKIFVWTEGSQDWILVYSQPRAQCDVYAVCGPFAVCNDDALPSCTCTKGFSVRSPEDWELDDRTGGCIRNTPLDCITKGRSTRSTDKFLTLPCVSLAQTMRRIEDAQSIGVCAQVCLDNCSCTAYSFSNSTCSVWHGELLNIRQIQCSSIGNSNGETLYLRLAAKDIQGLEKNKRVFIIAIATGTSVAAIGLFAFAMLIMIRRNKRSFVHISNTAQDCNGIIAFPYNALELGTKNFSEKIGEGGFGSVFKGFLNKSIAIAVKKLDQHAYHGEKQFRAEVSSIGIIQHINLVKLIGFCCEGARRLLVYEYMPNGSLATHLFQSHATVLTWSNRYQIALGVARGLAYLHEKCRECIIHCDIKPENILLNDSYVPKIADFGLAKFLGRDFSRVITTMRGTIGYLAPEWISGVAITPKVDVYAYGMVLLEIVSGKRNSSVSCSCGSNHDIYYPVHVAREIIGGDVRSLLDNRLCGEVNLKEAEIACKVACWCIQDDEFDRPTMGEVVQILEGLLEVNIPPMPRLLQTIAGSSNYSTCC</sequence>
<keyword evidence="8 17" id="KW-0418">Kinase</keyword>
<keyword evidence="11 19" id="KW-0472">Membrane</keyword>
<dbReference type="GO" id="GO:0004674">
    <property type="term" value="F:protein serine/threonine kinase activity"/>
    <property type="evidence" value="ECO:0007669"/>
    <property type="project" value="UniProtKB-KW"/>
</dbReference>
<keyword evidence="3" id="KW-0245">EGF-like domain</keyword>
<feature type="transmembrane region" description="Helical" evidence="19">
    <location>
        <begin position="20"/>
        <end position="43"/>
    </location>
</feature>
<dbReference type="PROSITE" id="PS00108">
    <property type="entry name" value="PROTEIN_KINASE_ST"/>
    <property type="match status" value="1"/>
</dbReference>
<comment type="subcellular location">
    <subcellularLocation>
        <location evidence="1">Membrane</location>
        <topology evidence="1">Single-pass type I membrane protein</topology>
    </subcellularLocation>
</comment>
<dbReference type="Gene3D" id="3.30.200.20">
    <property type="entry name" value="Phosphorylase Kinase, domain 1"/>
    <property type="match status" value="1"/>
</dbReference>
<dbReference type="FunFam" id="3.30.200.20:FF:000178">
    <property type="entry name" value="serine/threonine-protein kinase PBS1-like"/>
    <property type="match status" value="1"/>
</dbReference>
<keyword evidence="13" id="KW-0675">Receptor</keyword>
<dbReference type="GO" id="GO:0005524">
    <property type="term" value="F:ATP binding"/>
    <property type="evidence" value="ECO:0007669"/>
    <property type="project" value="UniProtKB-UniRule"/>
</dbReference>
<dbReference type="EC" id="2.7.11.1" evidence="17"/>
<comment type="caution">
    <text evidence="23">The sequence shown here is derived from an EMBL/GenBank/DDBJ whole genome shotgun (WGS) entry which is preliminary data.</text>
</comment>
<name>A0A8T0U2L4_PANVG</name>
<evidence type="ECO:0000256" key="13">
    <source>
        <dbReference type="ARBA" id="ARBA00023170"/>
    </source>
</evidence>
<dbReference type="SUPFAM" id="SSF56112">
    <property type="entry name" value="Protein kinase-like (PK-like)"/>
    <property type="match status" value="1"/>
</dbReference>
<evidence type="ECO:0000313" key="23">
    <source>
        <dbReference type="EMBL" id="KAG2615343.1"/>
    </source>
</evidence>
<dbReference type="AlphaFoldDB" id="A0A8T0U2L4"/>
<dbReference type="InterPro" id="IPR003609">
    <property type="entry name" value="Pan_app"/>
</dbReference>
<dbReference type="Pfam" id="PF00954">
    <property type="entry name" value="S_locus_glycop"/>
    <property type="match status" value="1"/>
</dbReference>
<evidence type="ECO:0000256" key="1">
    <source>
        <dbReference type="ARBA" id="ARBA00004479"/>
    </source>
</evidence>
<proteinExistence type="inferred from homology"/>
<dbReference type="SMART" id="SM00108">
    <property type="entry name" value="B_lectin"/>
    <property type="match status" value="1"/>
</dbReference>
<evidence type="ECO:0000256" key="17">
    <source>
        <dbReference type="PIRNR" id="PIRNR000641"/>
    </source>
</evidence>
<dbReference type="PROSITE" id="PS50948">
    <property type="entry name" value="PAN"/>
    <property type="match status" value="1"/>
</dbReference>
<dbReference type="PROSITE" id="PS00107">
    <property type="entry name" value="PROTEIN_KINASE_ATP"/>
    <property type="match status" value="1"/>
</dbReference>
<evidence type="ECO:0000256" key="15">
    <source>
        <dbReference type="ARBA" id="ARBA00047899"/>
    </source>
</evidence>
<dbReference type="InterPro" id="IPR001480">
    <property type="entry name" value="Bulb-type_lectin_dom"/>
</dbReference>
<dbReference type="CDD" id="cd14066">
    <property type="entry name" value="STKc_IRAK"/>
    <property type="match status" value="1"/>
</dbReference>
<evidence type="ECO:0000259" key="22">
    <source>
        <dbReference type="PROSITE" id="PS50948"/>
    </source>
</evidence>
<dbReference type="InterPro" id="IPR017441">
    <property type="entry name" value="Protein_kinase_ATP_BS"/>
</dbReference>
<reference evidence="23" key="1">
    <citation type="submission" date="2020-05" db="EMBL/GenBank/DDBJ databases">
        <title>WGS assembly of Panicum virgatum.</title>
        <authorList>
            <person name="Lovell J.T."/>
            <person name="Jenkins J."/>
            <person name="Shu S."/>
            <person name="Juenger T.E."/>
            <person name="Schmutz J."/>
        </authorList>
    </citation>
    <scope>NUCLEOTIDE SEQUENCE</scope>
    <source>
        <strain evidence="23">AP13</strain>
    </source>
</reference>
<feature type="binding site" evidence="18">
    <location>
        <position position="561"/>
    </location>
    <ligand>
        <name>ATP</name>
        <dbReference type="ChEBI" id="CHEBI:30616"/>
    </ligand>
</feature>
<evidence type="ECO:0000256" key="3">
    <source>
        <dbReference type="ARBA" id="ARBA00022536"/>
    </source>
</evidence>
<dbReference type="Pfam" id="PF08276">
    <property type="entry name" value="PAN_2"/>
    <property type="match status" value="1"/>
</dbReference>
<dbReference type="PROSITE" id="PS50011">
    <property type="entry name" value="PROTEIN_KINASE_DOM"/>
    <property type="match status" value="1"/>
</dbReference>
<dbReference type="GO" id="GO:0051707">
    <property type="term" value="P:response to other organism"/>
    <property type="evidence" value="ECO:0007669"/>
    <property type="project" value="UniProtKB-ARBA"/>
</dbReference>
<dbReference type="SUPFAM" id="SSF51110">
    <property type="entry name" value="alpha-D-mannose-specific plant lectins"/>
    <property type="match status" value="1"/>
</dbReference>
<dbReference type="InterPro" id="IPR011009">
    <property type="entry name" value="Kinase-like_dom_sf"/>
</dbReference>
<comment type="similarity">
    <text evidence="17">Belongs to the protein kinase superfamily. Ser/Thr protein kinase family.</text>
</comment>
<keyword evidence="24" id="KW-1185">Reference proteome</keyword>
<dbReference type="Proteomes" id="UP000823388">
    <property type="component" value="Chromosome 3N"/>
</dbReference>
<dbReference type="Pfam" id="PF01453">
    <property type="entry name" value="B_lectin"/>
    <property type="match status" value="1"/>
</dbReference>
<evidence type="ECO:0000259" key="20">
    <source>
        <dbReference type="PROSITE" id="PS50011"/>
    </source>
</evidence>
<gene>
    <name evidence="23" type="ORF">PVAP13_3NG062900</name>
</gene>
<feature type="domain" description="Bulb-type lectin" evidence="21">
    <location>
        <begin position="51"/>
        <end position="180"/>
    </location>
</feature>
<dbReference type="PANTHER" id="PTHR47974">
    <property type="entry name" value="OS07G0415500 PROTEIN"/>
    <property type="match status" value="1"/>
</dbReference>
<keyword evidence="14" id="KW-0325">Glycoprotein</keyword>
<evidence type="ECO:0000313" key="24">
    <source>
        <dbReference type="Proteomes" id="UP000823388"/>
    </source>
</evidence>
<dbReference type="FunFam" id="1.10.510.10:FF:000227">
    <property type="entry name" value="Serine/threonine-protein kinase"/>
    <property type="match status" value="1"/>
</dbReference>
<comment type="catalytic activity">
    <reaction evidence="15 17">
        <text>L-threonyl-[protein] + ATP = O-phospho-L-threonyl-[protein] + ADP + H(+)</text>
        <dbReference type="Rhea" id="RHEA:46608"/>
        <dbReference type="Rhea" id="RHEA-COMP:11060"/>
        <dbReference type="Rhea" id="RHEA-COMP:11605"/>
        <dbReference type="ChEBI" id="CHEBI:15378"/>
        <dbReference type="ChEBI" id="CHEBI:30013"/>
        <dbReference type="ChEBI" id="CHEBI:30616"/>
        <dbReference type="ChEBI" id="CHEBI:61977"/>
        <dbReference type="ChEBI" id="CHEBI:456216"/>
        <dbReference type="EC" id="2.7.11.1"/>
    </reaction>
</comment>
<evidence type="ECO:0000259" key="21">
    <source>
        <dbReference type="PROSITE" id="PS50927"/>
    </source>
</evidence>
<dbReference type="SMART" id="SM00473">
    <property type="entry name" value="PAN_AP"/>
    <property type="match status" value="1"/>
</dbReference>
<dbReference type="Gene3D" id="2.90.10.10">
    <property type="entry name" value="Bulb-type lectin domain"/>
    <property type="match status" value="1"/>
</dbReference>
<evidence type="ECO:0000256" key="11">
    <source>
        <dbReference type="ARBA" id="ARBA00023136"/>
    </source>
</evidence>
<keyword evidence="4 17" id="KW-0808">Transferase</keyword>